<sequence length="339" mass="39059">MADRLIPEPYLYVEINNRDVSAYITPFLLSFRYIDNDGLDKNESDDVEIEVEDSQSFFRDNPPARGSSLKVRFGYVDKIRDAGVFFIDSYSFRYSRSGAVFTIKALAKDVKASFRTLKTTAFENTTFKKIAEDIAKRNGYKLYFEGADIYFKRIDQYKERDLAFLQKLCQRYGYVCKISARKIVIRDMDKVLGGSVLYVLTPEVVIDLDIEVSSLYAGDIDVAYLDLNKKEATVDKKKTEVKASQNIQVERVRVENKKQAERIAHAQKTQNEMKEFKGRVRCIGIPDIYASGKIGLSGFGKFDREYYVSRVEHEITRNGYITQIEFYKSPQQTGGKKKK</sequence>
<dbReference type="SUPFAM" id="SSF69279">
    <property type="entry name" value="Phage tail proteins"/>
    <property type="match status" value="1"/>
</dbReference>
<dbReference type="RefSeq" id="WP_038061557.1">
    <property type="nucleotide sequence ID" value="NZ_CP008796.1"/>
</dbReference>
<reference evidence="1 2" key="1">
    <citation type="journal article" date="2015" name="Genome Announc.">
        <title>Genome Sequence of a Sulfate-Reducing Thermophilic Bacterium, Thermodesulfobacterium commune DSM 2178T (Phylum Thermodesulfobacteria).</title>
        <authorList>
            <person name="Bhatnagar S."/>
            <person name="Badger J.H."/>
            <person name="Madupu R."/>
            <person name="Khouri H.M."/>
            <person name="O'Connor E.M."/>
            <person name="Robb F.T."/>
            <person name="Ward N.L."/>
            <person name="Eisen J.A."/>
        </authorList>
    </citation>
    <scope>NUCLEOTIDE SEQUENCE [LARGE SCALE GENOMIC DNA]</scope>
    <source>
        <strain evidence="1 2">DSM 2178</strain>
    </source>
</reference>
<dbReference type="HOGENOM" id="CLU_050639_3_0_0"/>
<evidence type="ECO:0000313" key="2">
    <source>
        <dbReference type="Proteomes" id="UP000028481"/>
    </source>
</evidence>
<proteinExistence type="predicted"/>
<gene>
    <name evidence="1" type="ORF">HL41_06980</name>
</gene>
<organism evidence="1 2">
    <name type="scientific">Thermodesulfobacterium commune DSM 2178</name>
    <dbReference type="NCBI Taxonomy" id="289377"/>
    <lineage>
        <taxon>Bacteria</taxon>
        <taxon>Pseudomonadati</taxon>
        <taxon>Thermodesulfobacteriota</taxon>
        <taxon>Thermodesulfobacteria</taxon>
        <taxon>Thermodesulfobacteriales</taxon>
        <taxon>Thermodesulfobacteriaceae</taxon>
        <taxon>Thermodesulfobacterium</taxon>
    </lineage>
</organism>
<dbReference type="Proteomes" id="UP000028481">
    <property type="component" value="Chromosome"/>
</dbReference>
<dbReference type="AlphaFoldDB" id="A0A075X0D9"/>
<dbReference type="STRING" id="289377.HL41_06980"/>
<dbReference type="PaxDb" id="289377-HL41_06980"/>
<dbReference type="Pfam" id="PF05954">
    <property type="entry name" value="Phage_GPD"/>
    <property type="match status" value="1"/>
</dbReference>
<keyword evidence="2" id="KW-1185">Reference proteome</keyword>
<protein>
    <recommendedName>
        <fullName evidence="3">Phage protein D</fullName>
    </recommendedName>
</protein>
<evidence type="ECO:0000313" key="1">
    <source>
        <dbReference type="EMBL" id="AIH04462.1"/>
    </source>
</evidence>
<dbReference type="KEGG" id="tcm:HL41_06980"/>
<evidence type="ECO:0008006" key="3">
    <source>
        <dbReference type="Google" id="ProtNLM"/>
    </source>
</evidence>
<accession>A0A075X0D9</accession>
<dbReference type="eggNOG" id="COG3500">
    <property type="taxonomic scope" value="Bacteria"/>
</dbReference>
<dbReference type="OrthoDB" id="4070623at2"/>
<name>A0A075X0D9_9BACT</name>
<dbReference type="EMBL" id="CP008796">
    <property type="protein sequence ID" value="AIH04462.1"/>
    <property type="molecule type" value="Genomic_DNA"/>
</dbReference>